<sequence length="114" mass="12583">MELNGKQYFSTSVERQNRMRALIVLLIFCGTEAWSTYGQQNCPHTSSITTDDVNEAAFAAIVEVLSGESKGKGSVSGGSSGYYSFHLKYKKILRVCIFSPNVSIKKGAYFCVHQ</sequence>
<keyword evidence="3" id="KW-1185">Reference proteome</keyword>
<evidence type="ECO:0000313" key="2">
    <source>
        <dbReference type="EMBL" id="EYC27373.1"/>
    </source>
</evidence>
<feature type="signal peptide" evidence="1">
    <location>
        <begin position="1"/>
        <end position="33"/>
    </location>
</feature>
<keyword evidence="1" id="KW-0732">Signal</keyword>
<proteinExistence type="predicted"/>
<dbReference type="Proteomes" id="UP000024635">
    <property type="component" value="Unassembled WGS sequence"/>
</dbReference>
<organism evidence="2 3">
    <name type="scientific">Ancylostoma ceylanicum</name>
    <dbReference type="NCBI Taxonomy" id="53326"/>
    <lineage>
        <taxon>Eukaryota</taxon>
        <taxon>Metazoa</taxon>
        <taxon>Ecdysozoa</taxon>
        <taxon>Nematoda</taxon>
        <taxon>Chromadorea</taxon>
        <taxon>Rhabditida</taxon>
        <taxon>Rhabditina</taxon>
        <taxon>Rhabditomorpha</taxon>
        <taxon>Strongyloidea</taxon>
        <taxon>Ancylostomatidae</taxon>
        <taxon>Ancylostomatinae</taxon>
        <taxon>Ancylostoma</taxon>
    </lineage>
</organism>
<dbReference type="AlphaFoldDB" id="A0A016VKS2"/>
<accession>A0A016VKS2</accession>
<evidence type="ECO:0000256" key="1">
    <source>
        <dbReference type="SAM" id="SignalP"/>
    </source>
</evidence>
<evidence type="ECO:0000313" key="3">
    <source>
        <dbReference type="Proteomes" id="UP000024635"/>
    </source>
</evidence>
<feature type="chain" id="PRO_5001493577" evidence="1">
    <location>
        <begin position="34"/>
        <end position="114"/>
    </location>
</feature>
<protein>
    <submittedName>
        <fullName evidence="2">Uncharacterized protein</fullName>
    </submittedName>
</protein>
<reference evidence="3" key="1">
    <citation type="journal article" date="2015" name="Nat. Genet.">
        <title>The genome and transcriptome of the zoonotic hookworm Ancylostoma ceylanicum identify infection-specific gene families.</title>
        <authorList>
            <person name="Schwarz E.M."/>
            <person name="Hu Y."/>
            <person name="Antoshechkin I."/>
            <person name="Miller M.M."/>
            <person name="Sternberg P.W."/>
            <person name="Aroian R.V."/>
        </authorList>
    </citation>
    <scope>NUCLEOTIDE SEQUENCE</scope>
    <source>
        <strain evidence="3">HY135</strain>
    </source>
</reference>
<dbReference type="EMBL" id="JARK01001345">
    <property type="protein sequence ID" value="EYC27373.1"/>
    <property type="molecule type" value="Genomic_DNA"/>
</dbReference>
<gene>
    <name evidence="2" type="primary">Acey_s0009.g680</name>
    <name evidence="2" type="ORF">Y032_0009g680</name>
</gene>
<comment type="caution">
    <text evidence="2">The sequence shown here is derived from an EMBL/GenBank/DDBJ whole genome shotgun (WGS) entry which is preliminary data.</text>
</comment>
<name>A0A016VKS2_9BILA</name>